<gene>
    <name evidence="2" type="ORF">RhiirA1_413972</name>
    <name evidence="1" type="ORF">RhiirA5_353106</name>
</gene>
<reference evidence="2 3" key="3">
    <citation type="submission" date="2017-10" db="EMBL/GenBank/DDBJ databases">
        <title>Extensive intraspecific genome diversity in a model arbuscular mycorrhizal fungus.</title>
        <authorList>
            <person name="Chen E.C.H."/>
            <person name="Morin E."/>
            <person name="Baudet D."/>
            <person name="Noel J."/>
            <person name="Ndikumana S."/>
            <person name="Charron P."/>
            <person name="St-Onge C."/>
            <person name="Giorgi J."/>
            <person name="Grigoriev I.V."/>
            <person name="Roux C."/>
            <person name="Martin F.M."/>
            <person name="Corradi N."/>
        </authorList>
    </citation>
    <scope>NUCLEOTIDE SEQUENCE [LARGE SCALE GENOMIC DNA]</scope>
    <source>
        <strain evidence="2 3">A1</strain>
    </source>
</reference>
<evidence type="ECO:0000313" key="1">
    <source>
        <dbReference type="EMBL" id="PKC12307.1"/>
    </source>
</evidence>
<evidence type="ECO:0000313" key="3">
    <source>
        <dbReference type="Proteomes" id="UP000232688"/>
    </source>
</evidence>
<reference evidence="1 4" key="1">
    <citation type="submission" date="2016-04" db="EMBL/GenBank/DDBJ databases">
        <title>Genome analyses suggest a sexual origin of heterokaryosis in a supposedly ancient asexual fungus.</title>
        <authorList>
            <person name="Ropars J."/>
            <person name="Sedzielewska K."/>
            <person name="Noel J."/>
            <person name="Charron P."/>
            <person name="Farinelli L."/>
            <person name="Marton T."/>
            <person name="Kruger M."/>
            <person name="Pelin A."/>
            <person name="Brachmann A."/>
            <person name="Corradi N."/>
        </authorList>
    </citation>
    <scope>NUCLEOTIDE SEQUENCE [LARGE SCALE GENOMIC DNA]</scope>
    <source>
        <strain evidence="1 4">A5</strain>
    </source>
</reference>
<sequence length="93" mass="10459">MVIDYDGNVLSRTNIGLPFVNNTLQIIIPNDQFVLNINREKGFMRYGTGQNNNIEWQQFRVEPDGSITKLTFGELANEGEGIISAIAIRTVDE</sequence>
<dbReference type="EMBL" id="LLXJ01000257">
    <property type="protein sequence ID" value="PKC12307.1"/>
    <property type="molecule type" value="Genomic_DNA"/>
</dbReference>
<evidence type="ECO:0000313" key="2">
    <source>
        <dbReference type="EMBL" id="PKC70770.1"/>
    </source>
</evidence>
<dbReference type="Proteomes" id="UP000232688">
    <property type="component" value="Unassembled WGS sequence"/>
</dbReference>
<organism evidence="2 3">
    <name type="scientific">Rhizophagus irregularis</name>
    <dbReference type="NCBI Taxonomy" id="588596"/>
    <lineage>
        <taxon>Eukaryota</taxon>
        <taxon>Fungi</taxon>
        <taxon>Fungi incertae sedis</taxon>
        <taxon>Mucoromycota</taxon>
        <taxon>Glomeromycotina</taxon>
        <taxon>Glomeromycetes</taxon>
        <taxon>Glomerales</taxon>
        <taxon>Glomeraceae</taxon>
        <taxon>Rhizophagus</taxon>
    </lineage>
</organism>
<feature type="non-terminal residue" evidence="2">
    <location>
        <position position="93"/>
    </location>
</feature>
<name>A0A2I1EQV8_9GLOM</name>
<proteinExistence type="predicted"/>
<reference evidence="1 4" key="2">
    <citation type="submission" date="2017-09" db="EMBL/GenBank/DDBJ databases">
        <title>Extensive intraspecific genome diversity in a model arbuscular mycorrhizal fungus.</title>
        <authorList>
            <person name="Chen E.C."/>
            <person name="Morin E."/>
            <person name="Beaudet D."/>
            <person name="Noel J."/>
            <person name="Ndikumana S."/>
            <person name="Charron P."/>
            <person name="St-Onge C."/>
            <person name="Giorgi J."/>
            <person name="Grigoriev I.V."/>
            <person name="Roux C."/>
            <person name="Martin F.M."/>
            <person name="Corradi N."/>
        </authorList>
    </citation>
    <scope>NUCLEOTIDE SEQUENCE [LARGE SCALE GENOMIC DNA]</scope>
    <source>
        <strain evidence="1 4">A5</strain>
    </source>
</reference>
<dbReference type="VEuPathDB" id="FungiDB:RhiirA1_413972"/>
<accession>A0A2I1EQV8</accession>
<dbReference type="EMBL" id="LLXH01000202">
    <property type="protein sequence ID" value="PKC70770.1"/>
    <property type="molecule type" value="Genomic_DNA"/>
</dbReference>
<dbReference type="Proteomes" id="UP000232722">
    <property type="component" value="Unassembled WGS sequence"/>
</dbReference>
<protein>
    <submittedName>
        <fullName evidence="2">Uncharacterized protein</fullName>
    </submittedName>
</protein>
<evidence type="ECO:0000313" key="4">
    <source>
        <dbReference type="Proteomes" id="UP000232722"/>
    </source>
</evidence>
<comment type="caution">
    <text evidence="2">The sequence shown here is derived from an EMBL/GenBank/DDBJ whole genome shotgun (WGS) entry which is preliminary data.</text>
</comment>
<dbReference type="OrthoDB" id="1372046at2759"/>
<reference evidence="2 3" key="4">
    <citation type="submission" date="2017-10" db="EMBL/GenBank/DDBJ databases">
        <title>Genome analyses suggest a sexual origin of heterokaryosis in a supposedly ancient asexual fungus.</title>
        <authorList>
            <person name="Corradi N."/>
            <person name="Sedzielewska K."/>
            <person name="Noel J."/>
            <person name="Charron P."/>
            <person name="Farinelli L."/>
            <person name="Marton T."/>
            <person name="Kruger M."/>
            <person name="Pelin A."/>
            <person name="Brachmann A."/>
            <person name="Corradi N."/>
        </authorList>
    </citation>
    <scope>NUCLEOTIDE SEQUENCE [LARGE SCALE GENOMIC DNA]</scope>
    <source>
        <strain evidence="2 3">A1</strain>
    </source>
</reference>
<dbReference type="AlphaFoldDB" id="A0A2I1EQV8"/>